<reference evidence="2" key="1">
    <citation type="journal article" date="2019" name="PLoS Negl. Trop. Dis.">
        <title>Revisiting the worldwide diversity of Leptospira species in the environment.</title>
        <authorList>
            <person name="Vincent A.T."/>
            <person name="Schiettekatte O."/>
            <person name="Bourhy P."/>
            <person name="Veyrier F.J."/>
            <person name="Picardeau M."/>
        </authorList>
    </citation>
    <scope>NUCLEOTIDE SEQUENCE [LARGE SCALE GENOMIC DNA]</scope>
    <source>
        <strain evidence="2">201702476</strain>
    </source>
</reference>
<dbReference type="AlphaFoldDB" id="A0A4V3JR14"/>
<dbReference type="GO" id="GO:0008270">
    <property type="term" value="F:zinc ion binding"/>
    <property type="evidence" value="ECO:0007669"/>
    <property type="project" value="TreeGrafter"/>
</dbReference>
<keyword evidence="1" id="KW-0479">Metal-binding</keyword>
<protein>
    <submittedName>
        <fullName evidence="2">Transcriptional repressor</fullName>
    </submittedName>
</protein>
<evidence type="ECO:0000256" key="1">
    <source>
        <dbReference type="PIRSR" id="PIRSR602481-2"/>
    </source>
</evidence>
<comment type="caution">
    <text evidence="2">The sequence shown here is derived from an EMBL/GenBank/DDBJ whole genome shotgun (WGS) entry which is preliminary data.</text>
</comment>
<dbReference type="GO" id="GO:0000976">
    <property type="term" value="F:transcription cis-regulatory region binding"/>
    <property type="evidence" value="ECO:0007669"/>
    <property type="project" value="TreeGrafter"/>
</dbReference>
<accession>A0A4V3JR14</accession>
<dbReference type="GO" id="GO:0045892">
    <property type="term" value="P:negative regulation of DNA-templated transcription"/>
    <property type="evidence" value="ECO:0007669"/>
    <property type="project" value="TreeGrafter"/>
</dbReference>
<dbReference type="InterPro" id="IPR002481">
    <property type="entry name" value="FUR"/>
</dbReference>
<organism evidence="2 3">
    <name type="scientific">Leptospira ognonensis</name>
    <dbReference type="NCBI Taxonomy" id="2484945"/>
    <lineage>
        <taxon>Bacteria</taxon>
        <taxon>Pseudomonadati</taxon>
        <taxon>Spirochaetota</taxon>
        <taxon>Spirochaetia</taxon>
        <taxon>Leptospirales</taxon>
        <taxon>Leptospiraceae</taxon>
        <taxon>Leptospira</taxon>
    </lineage>
</organism>
<dbReference type="EMBL" id="RQGD01000034">
    <property type="protein sequence ID" value="TGL57913.1"/>
    <property type="molecule type" value="Genomic_DNA"/>
</dbReference>
<feature type="binding site" evidence="1">
    <location>
        <position position="111"/>
    </location>
    <ligand>
        <name>Fe cation</name>
        <dbReference type="ChEBI" id="CHEBI:24875"/>
    </ligand>
</feature>
<dbReference type="PANTHER" id="PTHR33202">
    <property type="entry name" value="ZINC UPTAKE REGULATION PROTEIN"/>
    <property type="match status" value="1"/>
</dbReference>
<dbReference type="PANTHER" id="PTHR33202:SF8">
    <property type="entry name" value="PEROXIDE-RESPONSIVE REPRESSOR PERR"/>
    <property type="match status" value="1"/>
</dbReference>
<dbReference type="Pfam" id="PF01475">
    <property type="entry name" value="FUR"/>
    <property type="match status" value="1"/>
</dbReference>
<dbReference type="NCBIfam" id="NF047462">
    <property type="entry name" value="FUR_perox_PerRA"/>
    <property type="match status" value="1"/>
</dbReference>
<dbReference type="RefSeq" id="WP_135623932.1">
    <property type="nucleotide sequence ID" value="NZ_RQGD01000034.1"/>
</dbReference>
<evidence type="ECO:0000313" key="2">
    <source>
        <dbReference type="EMBL" id="TGL57913.1"/>
    </source>
</evidence>
<dbReference type="OrthoDB" id="8659436at2"/>
<evidence type="ECO:0000313" key="3">
    <source>
        <dbReference type="Proteomes" id="UP000297693"/>
    </source>
</evidence>
<dbReference type="GO" id="GO:0003700">
    <property type="term" value="F:DNA-binding transcription factor activity"/>
    <property type="evidence" value="ECO:0007669"/>
    <property type="project" value="InterPro"/>
</dbReference>
<comment type="cofactor">
    <cofactor evidence="1">
        <name>Mn(2+)</name>
        <dbReference type="ChEBI" id="CHEBI:29035"/>
    </cofactor>
    <cofactor evidence="1">
        <name>Fe(2+)</name>
        <dbReference type="ChEBI" id="CHEBI:29033"/>
    </cofactor>
    <text evidence="1">Binds 1 Mn(2+) or Fe(2+) ion per subunit.</text>
</comment>
<gene>
    <name evidence="2" type="ORF">EHQ58_10945</name>
</gene>
<proteinExistence type="predicted"/>
<dbReference type="InterPro" id="IPR036390">
    <property type="entry name" value="WH_DNA-bd_sf"/>
</dbReference>
<dbReference type="GO" id="GO:1900376">
    <property type="term" value="P:regulation of secondary metabolite biosynthetic process"/>
    <property type="evidence" value="ECO:0007669"/>
    <property type="project" value="TreeGrafter"/>
</dbReference>
<dbReference type="InterPro" id="IPR036388">
    <property type="entry name" value="WH-like_DNA-bd_sf"/>
</dbReference>
<keyword evidence="1" id="KW-0408">Iron</keyword>
<dbReference type="SUPFAM" id="SSF46785">
    <property type="entry name" value="Winged helix' DNA-binding domain"/>
    <property type="match status" value="1"/>
</dbReference>
<dbReference type="Proteomes" id="UP000297693">
    <property type="component" value="Unassembled WGS sequence"/>
</dbReference>
<dbReference type="Gene3D" id="1.10.10.10">
    <property type="entry name" value="Winged helix-like DNA-binding domain superfamily/Winged helix DNA-binding domain"/>
    <property type="match status" value="1"/>
</dbReference>
<sequence>MDQDYQKTKEILESFGIRATSQRLEMAHLILAQHQHLTAEDVFHLVNTHFPHASRATVFNNLKLFSEKGVIGTLDLKNGITHYDSNTDRHHHALNEDTGEITDVYLDPETEKQVHTLMKKELESTLGKEWKDSKFLITLKGKV</sequence>
<keyword evidence="3" id="KW-1185">Reference proteome</keyword>
<dbReference type="CDD" id="cd07153">
    <property type="entry name" value="Fur_like"/>
    <property type="match status" value="1"/>
</dbReference>
<name>A0A4V3JR14_9LEPT</name>